<gene>
    <name evidence="3" type="ORF">Micbo1qcDRAFT_8429</name>
</gene>
<accession>A0A136JK52</accession>
<evidence type="ECO:0000313" key="3">
    <source>
        <dbReference type="EMBL" id="KXJ97531.1"/>
    </source>
</evidence>
<dbReference type="InterPro" id="IPR018392">
    <property type="entry name" value="LysM"/>
</dbReference>
<dbReference type="OrthoDB" id="2107166at2759"/>
<dbReference type="EMBL" id="KQ964245">
    <property type="protein sequence ID" value="KXJ97531.1"/>
    <property type="molecule type" value="Genomic_DNA"/>
</dbReference>
<dbReference type="PROSITE" id="PS51782">
    <property type="entry name" value="LYSM"/>
    <property type="match status" value="1"/>
</dbReference>
<dbReference type="AlphaFoldDB" id="A0A136JK52"/>
<dbReference type="CDD" id="cd00118">
    <property type="entry name" value="LysM"/>
    <property type="match status" value="1"/>
</dbReference>
<feature type="region of interest" description="Disordered" evidence="1">
    <location>
        <begin position="103"/>
        <end position="140"/>
    </location>
</feature>
<organism evidence="3 4">
    <name type="scientific">Microdochium bolleyi</name>
    <dbReference type="NCBI Taxonomy" id="196109"/>
    <lineage>
        <taxon>Eukaryota</taxon>
        <taxon>Fungi</taxon>
        <taxon>Dikarya</taxon>
        <taxon>Ascomycota</taxon>
        <taxon>Pezizomycotina</taxon>
        <taxon>Sordariomycetes</taxon>
        <taxon>Xylariomycetidae</taxon>
        <taxon>Xylariales</taxon>
        <taxon>Microdochiaceae</taxon>
        <taxon>Microdochium</taxon>
    </lineage>
</organism>
<dbReference type="PANTHER" id="PTHR20932">
    <property type="entry name" value="LYSM AND PUTATIVE PEPTIDOGLYCAN-BINDING DOMAIN-CONTAINING PROTEIN"/>
    <property type="match status" value="1"/>
</dbReference>
<protein>
    <recommendedName>
        <fullName evidence="2">LysM domain-containing protein</fullName>
    </recommendedName>
</protein>
<feature type="compositionally biased region" description="Low complexity" evidence="1">
    <location>
        <begin position="113"/>
        <end position="127"/>
    </location>
</feature>
<evidence type="ECO:0000259" key="2">
    <source>
        <dbReference type="PROSITE" id="PS51782"/>
    </source>
</evidence>
<dbReference type="Pfam" id="PF01476">
    <property type="entry name" value="LysM"/>
    <property type="match status" value="1"/>
</dbReference>
<sequence length="287" mass="31694">MSRHLSDKGPPLSPTDLESCCTCATLLSQTARYSISSEKPLPPNRSLECCPRVICGACIHKNPRFSTYCPYCQISQTTSSLPPGLKEPPSYDSVAAASHKNVISGQVPPPYAPSSRPNASAARDASSTIDEKSVPSDDEGVGQDVLHFLRHPDDTVSSLSLRYGVPADILRRANNIHADHLLLARRAIMIPGQYYKGGISLSPRPVDGEEEELRKAKIRRWMVACKVHEYDIAVLYLEQADYDLDAAVEAYLADEEWERRNPANGARRGKGFVRARPLPRRISTGRR</sequence>
<dbReference type="InterPro" id="IPR045030">
    <property type="entry name" value="LYSM1-4"/>
</dbReference>
<proteinExistence type="predicted"/>
<keyword evidence="4" id="KW-1185">Reference proteome</keyword>
<evidence type="ECO:0000256" key="1">
    <source>
        <dbReference type="SAM" id="MobiDB-lite"/>
    </source>
</evidence>
<evidence type="ECO:0000313" key="4">
    <source>
        <dbReference type="Proteomes" id="UP000070501"/>
    </source>
</evidence>
<name>A0A136JK52_9PEZI</name>
<dbReference type="Gene3D" id="3.10.350.10">
    <property type="entry name" value="LysM domain"/>
    <property type="match status" value="1"/>
</dbReference>
<dbReference type="PANTHER" id="PTHR20932:SF31">
    <property type="entry name" value="RING-TYPE DOMAIN-CONTAINING PROTEIN"/>
    <property type="match status" value="1"/>
</dbReference>
<dbReference type="InParanoid" id="A0A136JK52"/>
<reference evidence="4" key="1">
    <citation type="submission" date="2016-02" db="EMBL/GenBank/DDBJ databases">
        <title>Draft genome sequence of Microdochium bolleyi, a fungal endophyte of beachgrass.</title>
        <authorList>
            <consortium name="DOE Joint Genome Institute"/>
            <person name="David A.S."/>
            <person name="May G."/>
            <person name="Haridas S."/>
            <person name="Lim J."/>
            <person name="Wang M."/>
            <person name="Labutti K."/>
            <person name="Lipzen A."/>
            <person name="Barry K."/>
            <person name="Grigoriev I.V."/>
        </authorList>
    </citation>
    <scope>NUCLEOTIDE SEQUENCE [LARGE SCALE GENOMIC DNA]</scope>
    <source>
        <strain evidence="4">J235TASD1</strain>
    </source>
</reference>
<dbReference type="InterPro" id="IPR036779">
    <property type="entry name" value="LysM_dom_sf"/>
</dbReference>
<feature type="domain" description="LysM" evidence="2">
    <location>
        <begin position="146"/>
        <end position="190"/>
    </location>
</feature>
<dbReference type="Proteomes" id="UP000070501">
    <property type="component" value="Unassembled WGS sequence"/>
</dbReference>